<evidence type="ECO:0000313" key="3">
    <source>
        <dbReference type="Proteomes" id="UP001374893"/>
    </source>
</evidence>
<evidence type="ECO:0000313" key="2">
    <source>
        <dbReference type="EMBL" id="BCX49586.1"/>
    </source>
</evidence>
<dbReference type="EMBL" id="AP024702">
    <property type="protein sequence ID" value="BCX49586.1"/>
    <property type="molecule type" value="Genomic_DNA"/>
</dbReference>
<feature type="region of interest" description="Disordered" evidence="1">
    <location>
        <begin position="1"/>
        <end position="24"/>
    </location>
</feature>
<gene>
    <name evidence="2" type="ORF">HAHE_34940</name>
</gene>
<keyword evidence="3" id="KW-1185">Reference proteome</keyword>
<accession>A0ABN6H7H0</accession>
<dbReference type="Proteomes" id="UP001374893">
    <property type="component" value="Chromosome"/>
</dbReference>
<organism evidence="2 3">
    <name type="scientific">Haloferula helveola</name>
    <dbReference type="NCBI Taxonomy" id="490095"/>
    <lineage>
        <taxon>Bacteria</taxon>
        <taxon>Pseudomonadati</taxon>
        <taxon>Verrucomicrobiota</taxon>
        <taxon>Verrucomicrobiia</taxon>
        <taxon>Verrucomicrobiales</taxon>
        <taxon>Verrucomicrobiaceae</taxon>
        <taxon>Haloferula</taxon>
    </lineage>
</organism>
<reference evidence="2 3" key="1">
    <citation type="submission" date="2021-06" db="EMBL/GenBank/DDBJ databases">
        <title>Complete genome of Haloferula helveola possessing various polysaccharide degrading enzymes.</title>
        <authorList>
            <person name="Takami H."/>
            <person name="Huang C."/>
            <person name="Hamasaki K."/>
        </authorList>
    </citation>
    <scope>NUCLEOTIDE SEQUENCE [LARGE SCALE GENOMIC DNA]</scope>
    <source>
        <strain evidence="2 3">CN-1</strain>
    </source>
</reference>
<evidence type="ECO:0000256" key="1">
    <source>
        <dbReference type="SAM" id="MobiDB-lite"/>
    </source>
</evidence>
<name>A0ABN6H7H0_9BACT</name>
<sequence>MAEASAVGSSEPGAGDDMRPAKKAPTATVATAAAVMRFLEFMEKYGLRWEMV</sequence>
<protein>
    <submittedName>
        <fullName evidence="2">Uncharacterized protein</fullName>
    </submittedName>
</protein>
<proteinExistence type="predicted"/>